<reference evidence="2 3" key="1">
    <citation type="submission" date="2018-08" db="EMBL/GenBank/DDBJ databases">
        <title>A genome reference for cultivated species of the human gut microbiota.</title>
        <authorList>
            <person name="Zou Y."/>
            <person name="Xue W."/>
            <person name="Luo G."/>
        </authorList>
    </citation>
    <scope>NUCLEOTIDE SEQUENCE [LARGE SCALE GENOMIC DNA]</scope>
    <source>
        <strain evidence="2 3">AF12-11</strain>
    </source>
</reference>
<organism evidence="2 3">
    <name type="scientific">Dorea formicigenerans</name>
    <dbReference type="NCBI Taxonomy" id="39486"/>
    <lineage>
        <taxon>Bacteria</taxon>
        <taxon>Bacillati</taxon>
        <taxon>Bacillota</taxon>
        <taxon>Clostridia</taxon>
        <taxon>Lachnospirales</taxon>
        <taxon>Lachnospiraceae</taxon>
        <taxon>Dorea</taxon>
    </lineage>
</organism>
<evidence type="ECO:0000313" key="2">
    <source>
        <dbReference type="EMBL" id="RGW49106.1"/>
    </source>
</evidence>
<gene>
    <name evidence="2" type="ORF">DWV67_14275</name>
</gene>
<dbReference type="EMBL" id="QSAJ01000049">
    <property type="protein sequence ID" value="RGW49106.1"/>
    <property type="molecule type" value="Genomic_DNA"/>
</dbReference>
<sequence>MAYVHVYASKSNDGTILKAPRPKDLFRNSIATPALVASIINGKYTNALPLERQSKAFKTNGIQLSTNTMANWMIKSTDVYLSLIYDRLHELIYDIKVIHADESPVKVMRIDHAKIKNGKKTYMWVYRNRPLRGTHPIVLFDWQPSRRSDHPREFLNTFSGTVITDGYQVYHKLAKERRDLKIAGCWVHYLRSIIIRGKVHKPSFFIRLWIPSSNNNSILISRNLEYRPSCYHNPY</sequence>
<evidence type="ECO:0000313" key="3">
    <source>
        <dbReference type="Proteomes" id="UP000266376"/>
    </source>
</evidence>
<evidence type="ECO:0000259" key="1">
    <source>
        <dbReference type="Pfam" id="PF03050"/>
    </source>
</evidence>
<dbReference type="AlphaFoldDB" id="A0A395XK73"/>
<accession>A0A395XK73</accession>
<dbReference type="InterPro" id="IPR052344">
    <property type="entry name" value="Transposase-related"/>
</dbReference>
<dbReference type="Pfam" id="PF03050">
    <property type="entry name" value="DDE_Tnp_IS66"/>
    <property type="match status" value="1"/>
</dbReference>
<name>A0A395XK73_9FIRM</name>
<dbReference type="PANTHER" id="PTHR33678:SF2">
    <property type="match status" value="1"/>
</dbReference>
<dbReference type="Proteomes" id="UP000266376">
    <property type="component" value="Unassembled WGS sequence"/>
</dbReference>
<protein>
    <recommendedName>
        <fullName evidence="1">Transposase IS66 central domain-containing protein</fullName>
    </recommendedName>
</protein>
<dbReference type="InterPro" id="IPR004291">
    <property type="entry name" value="Transposase_IS66_central"/>
</dbReference>
<dbReference type="PANTHER" id="PTHR33678">
    <property type="entry name" value="BLL1576 PROTEIN"/>
    <property type="match status" value="1"/>
</dbReference>
<feature type="domain" description="Transposase IS66 central" evidence="1">
    <location>
        <begin position="29"/>
        <end position="194"/>
    </location>
</feature>
<comment type="caution">
    <text evidence="2">The sequence shown here is derived from an EMBL/GenBank/DDBJ whole genome shotgun (WGS) entry which is preliminary data.</text>
</comment>
<proteinExistence type="predicted"/>